<dbReference type="OrthoDB" id="1368792at2"/>
<reference evidence="1" key="1">
    <citation type="submission" date="2019-10" db="EMBL/GenBank/DDBJ databases">
        <authorList>
            <consortium name="Genoscope - CEA"/>
            <person name="William W."/>
        </authorList>
    </citation>
    <scope>NUCLEOTIDE SEQUENCE [LARGE SCALE GENOMIC DNA]</scope>
    <source>
        <strain evidence="1">BBR_PRJEB10992</strain>
    </source>
</reference>
<comment type="caution">
    <text evidence="1">The sequence shown here is derived from an EMBL/GenBank/DDBJ whole genome shotgun (WGS) entry which is preliminary data.</text>
</comment>
<dbReference type="AlphaFoldDB" id="A0A7Z9BT24"/>
<keyword evidence="2" id="KW-1185">Reference proteome</keyword>
<evidence type="ECO:0000313" key="2">
    <source>
        <dbReference type="Proteomes" id="UP000184550"/>
    </source>
</evidence>
<organism evidence="1 2">
    <name type="scientific">Planktothrix serta PCC 8927</name>
    <dbReference type="NCBI Taxonomy" id="671068"/>
    <lineage>
        <taxon>Bacteria</taxon>
        <taxon>Bacillati</taxon>
        <taxon>Cyanobacteriota</taxon>
        <taxon>Cyanophyceae</taxon>
        <taxon>Oscillatoriophycideae</taxon>
        <taxon>Oscillatoriales</taxon>
        <taxon>Microcoleaceae</taxon>
        <taxon>Planktothrix</taxon>
    </lineage>
</organism>
<dbReference type="EMBL" id="CZCU02000151">
    <property type="protein sequence ID" value="VXD22214.1"/>
    <property type="molecule type" value="Genomic_DNA"/>
</dbReference>
<dbReference type="InterPro" id="IPR054305">
    <property type="entry name" value="SwaI"/>
</dbReference>
<protein>
    <recommendedName>
        <fullName evidence="3">Restriction endonuclease</fullName>
    </recommendedName>
</protein>
<dbReference type="RefSeq" id="WP_083624589.1">
    <property type="nucleotide sequence ID" value="NZ_LR734877.1"/>
</dbReference>
<gene>
    <name evidence="1" type="ORF">PL8927_740019</name>
</gene>
<name>A0A7Z9BT24_9CYAN</name>
<dbReference type="Pfam" id="PF22081">
    <property type="entry name" value="SwaI-like"/>
    <property type="match status" value="1"/>
</dbReference>
<dbReference type="Proteomes" id="UP000184550">
    <property type="component" value="Unassembled WGS sequence"/>
</dbReference>
<proteinExistence type="predicted"/>
<accession>A0A7Z9BT24</accession>
<sequence>MDWQQKEEIIINQVTAIFEQIIQENPTLPISVSTRGGAEISYDLESMFVKKTSNLPAFKEVEVSLPSNTKSPYDLKFIYEFYPGEQELVWIDIKATNLKHKDSNPDMGTYKKFLDFFKKGNYFALYCQIAYRSQGTGMKFVETPQGKMVHVFMLKDIHHSFRIQPNNQLQVNYAVHPEKRSLLEFIDLLQEKLQQSLERGK</sequence>
<evidence type="ECO:0000313" key="1">
    <source>
        <dbReference type="EMBL" id="VXD22214.1"/>
    </source>
</evidence>
<evidence type="ECO:0008006" key="3">
    <source>
        <dbReference type="Google" id="ProtNLM"/>
    </source>
</evidence>